<sequence>MSSAAPPPAALPAGEGNRFLVAFAAAVVEGWSLTRAEPVARTGDLATCLWALDRGDEALRVALAVTAVITEPPPLGRAGRPDMAVWAAALGLHALEARLHRLAGRAADGAAAAARIRAHPALADAPRFLNGLVREAPALYAGARAEPVTAHGCGIVARRVRLLMVTQEFAASGGRRGRFLDPAGAQVQVDAGLAVLREVLERAR</sequence>
<dbReference type="Proteomes" id="UP001165283">
    <property type="component" value="Unassembled WGS sequence"/>
</dbReference>
<proteinExistence type="predicted"/>
<dbReference type="RefSeq" id="WP_252436298.1">
    <property type="nucleotide sequence ID" value="NZ_JAGSOV010000012.1"/>
</dbReference>
<name>A0ABT0ZVB5_9PSEU</name>
<protein>
    <submittedName>
        <fullName evidence="1">Uncharacterized protein</fullName>
    </submittedName>
</protein>
<reference evidence="1" key="1">
    <citation type="submission" date="2021-04" db="EMBL/GenBank/DDBJ databases">
        <title>Pseudonocardia sp. nov., isolated from sandy soil of mangrove forest.</title>
        <authorList>
            <person name="Zan Z."/>
            <person name="Huang R."/>
            <person name="Liu W."/>
        </authorList>
    </citation>
    <scope>NUCLEOTIDE SEQUENCE</scope>
    <source>
        <strain evidence="1">S2-4</strain>
    </source>
</reference>
<comment type="caution">
    <text evidence="1">The sequence shown here is derived from an EMBL/GenBank/DDBJ whole genome shotgun (WGS) entry which is preliminary data.</text>
</comment>
<accession>A0ABT0ZVB5</accession>
<keyword evidence="2" id="KW-1185">Reference proteome</keyword>
<evidence type="ECO:0000313" key="2">
    <source>
        <dbReference type="Proteomes" id="UP001165283"/>
    </source>
</evidence>
<evidence type="ECO:0000313" key="1">
    <source>
        <dbReference type="EMBL" id="MCO1654676.1"/>
    </source>
</evidence>
<organism evidence="1 2">
    <name type="scientific">Pseudonocardia humida</name>
    <dbReference type="NCBI Taxonomy" id="2800819"/>
    <lineage>
        <taxon>Bacteria</taxon>
        <taxon>Bacillati</taxon>
        <taxon>Actinomycetota</taxon>
        <taxon>Actinomycetes</taxon>
        <taxon>Pseudonocardiales</taxon>
        <taxon>Pseudonocardiaceae</taxon>
        <taxon>Pseudonocardia</taxon>
    </lineage>
</organism>
<dbReference type="EMBL" id="JAGSOV010000012">
    <property type="protein sequence ID" value="MCO1654676.1"/>
    <property type="molecule type" value="Genomic_DNA"/>
</dbReference>
<gene>
    <name evidence="1" type="ORF">KDL28_06365</name>
</gene>